<keyword evidence="3" id="KW-1185">Reference proteome</keyword>
<evidence type="ECO:0000313" key="3">
    <source>
        <dbReference type="Proteomes" id="UP001321749"/>
    </source>
</evidence>
<keyword evidence="1" id="KW-0472">Membrane</keyword>
<protein>
    <submittedName>
        <fullName evidence="2">Uncharacterized protein</fullName>
    </submittedName>
</protein>
<reference evidence="2" key="1">
    <citation type="journal article" date="2023" name="Mol. Phylogenet. Evol.">
        <title>Genome-scale phylogeny and comparative genomics of the fungal order Sordariales.</title>
        <authorList>
            <person name="Hensen N."/>
            <person name="Bonometti L."/>
            <person name="Westerberg I."/>
            <person name="Brannstrom I.O."/>
            <person name="Guillou S."/>
            <person name="Cros-Aarteil S."/>
            <person name="Calhoun S."/>
            <person name="Haridas S."/>
            <person name="Kuo A."/>
            <person name="Mondo S."/>
            <person name="Pangilinan J."/>
            <person name="Riley R."/>
            <person name="LaButti K."/>
            <person name="Andreopoulos B."/>
            <person name="Lipzen A."/>
            <person name="Chen C."/>
            <person name="Yan M."/>
            <person name="Daum C."/>
            <person name="Ng V."/>
            <person name="Clum A."/>
            <person name="Steindorff A."/>
            <person name="Ohm R.A."/>
            <person name="Martin F."/>
            <person name="Silar P."/>
            <person name="Natvig D.O."/>
            <person name="Lalanne C."/>
            <person name="Gautier V."/>
            <person name="Ament-Velasquez S.L."/>
            <person name="Kruys A."/>
            <person name="Hutchinson M.I."/>
            <person name="Powell A.J."/>
            <person name="Barry K."/>
            <person name="Miller A.N."/>
            <person name="Grigoriev I.V."/>
            <person name="Debuchy R."/>
            <person name="Gladieux P."/>
            <person name="Hiltunen Thoren M."/>
            <person name="Johannesson H."/>
        </authorList>
    </citation>
    <scope>NUCLEOTIDE SEQUENCE</scope>
    <source>
        <strain evidence="2">PSN324</strain>
    </source>
</reference>
<sequence>MLGTHSGHHPDSLHYSGVLIAIFFFRLVCFIWGFHLCLFPYLHFHVFSLDTTKSWRLWTTTPIKGSDNFPSLHQTGTGSGSCACIRRMTNRLFTAFALERMFPNRTTK</sequence>
<dbReference type="EMBL" id="MU865052">
    <property type="protein sequence ID" value="KAK4458907.1"/>
    <property type="molecule type" value="Genomic_DNA"/>
</dbReference>
<proteinExistence type="predicted"/>
<keyword evidence="1" id="KW-1133">Transmembrane helix</keyword>
<feature type="transmembrane region" description="Helical" evidence="1">
    <location>
        <begin position="20"/>
        <end position="44"/>
    </location>
</feature>
<accession>A0AAV9HEE7</accession>
<gene>
    <name evidence="2" type="ORF">QBC42DRAFT_15851</name>
</gene>
<keyword evidence="1" id="KW-0812">Transmembrane</keyword>
<name>A0AAV9HEE7_9PEZI</name>
<dbReference type="Proteomes" id="UP001321749">
    <property type="component" value="Unassembled WGS sequence"/>
</dbReference>
<evidence type="ECO:0000256" key="1">
    <source>
        <dbReference type="SAM" id="Phobius"/>
    </source>
</evidence>
<comment type="caution">
    <text evidence="2">The sequence shown here is derived from an EMBL/GenBank/DDBJ whole genome shotgun (WGS) entry which is preliminary data.</text>
</comment>
<dbReference type="AlphaFoldDB" id="A0AAV9HEE7"/>
<reference evidence="2" key="2">
    <citation type="submission" date="2023-06" db="EMBL/GenBank/DDBJ databases">
        <authorList>
            <consortium name="Lawrence Berkeley National Laboratory"/>
            <person name="Mondo S.J."/>
            <person name="Hensen N."/>
            <person name="Bonometti L."/>
            <person name="Westerberg I."/>
            <person name="Brannstrom I.O."/>
            <person name="Guillou S."/>
            <person name="Cros-Aarteil S."/>
            <person name="Calhoun S."/>
            <person name="Haridas S."/>
            <person name="Kuo A."/>
            <person name="Pangilinan J."/>
            <person name="Riley R."/>
            <person name="Labutti K."/>
            <person name="Andreopoulos B."/>
            <person name="Lipzen A."/>
            <person name="Chen C."/>
            <person name="Yanf M."/>
            <person name="Daum C."/>
            <person name="Ng V."/>
            <person name="Clum A."/>
            <person name="Steindorff A."/>
            <person name="Ohm R."/>
            <person name="Martin F."/>
            <person name="Silar P."/>
            <person name="Natvig D."/>
            <person name="Lalanne C."/>
            <person name="Gautier V."/>
            <person name="Ament-Velasquez S.L."/>
            <person name="Kruys A."/>
            <person name="Hutchinson M.I."/>
            <person name="Powell A.J."/>
            <person name="Barry K."/>
            <person name="Miller A.N."/>
            <person name="Grigoriev I.V."/>
            <person name="Debuchy R."/>
            <person name="Gladieux P."/>
            <person name="Thoren M.H."/>
            <person name="Johannesson H."/>
        </authorList>
    </citation>
    <scope>NUCLEOTIDE SEQUENCE</scope>
    <source>
        <strain evidence="2">PSN324</strain>
    </source>
</reference>
<organism evidence="2 3">
    <name type="scientific">Cladorrhinum samala</name>
    <dbReference type="NCBI Taxonomy" id="585594"/>
    <lineage>
        <taxon>Eukaryota</taxon>
        <taxon>Fungi</taxon>
        <taxon>Dikarya</taxon>
        <taxon>Ascomycota</taxon>
        <taxon>Pezizomycotina</taxon>
        <taxon>Sordariomycetes</taxon>
        <taxon>Sordariomycetidae</taxon>
        <taxon>Sordariales</taxon>
        <taxon>Podosporaceae</taxon>
        <taxon>Cladorrhinum</taxon>
    </lineage>
</organism>
<evidence type="ECO:0000313" key="2">
    <source>
        <dbReference type="EMBL" id="KAK4458907.1"/>
    </source>
</evidence>